<dbReference type="AlphaFoldDB" id="A0A415DZ84"/>
<dbReference type="CDD" id="cd03431">
    <property type="entry name" value="NUDIX_DNA_Glycosylase_C-MutY"/>
    <property type="match status" value="1"/>
</dbReference>
<evidence type="ECO:0000256" key="5">
    <source>
        <dbReference type="ARBA" id="ARBA00022023"/>
    </source>
</evidence>
<dbReference type="GO" id="GO:0006284">
    <property type="term" value="P:base-excision repair"/>
    <property type="evidence" value="ECO:0007669"/>
    <property type="project" value="UniProtKB-UniRule"/>
</dbReference>
<dbReference type="GO" id="GO:0032357">
    <property type="term" value="F:oxidized purine DNA binding"/>
    <property type="evidence" value="ECO:0007669"/>
    <property type="project" value="TreeGrafter"/>
</dbReference>
<name>A0A415DZ84_9FIRM</name>
<dbReference type="Pfam" id="PF00633">
    <property type="entry name" value="HHH"/>
    <property type="match status" value="1"/>
</dbReference>
<comment type="catalytic activity">
    <reaction evidence="1 14">
        <text>Hydrolyzes free adenine bases from 7,8-dihydro-8-oxoguanine:adenine mismatched double-stranded DNA, leaving an apurinic site.</text>
        <dbReference type="EC" id="3.2.2.31"/>
    </reaction>
</comment>
<keyword evidence="12" id="KW-0234">DNA repair</keyword>
<keyword evidence="6" id="KW-0004">4Fe-4S</keyword>
<dbReference type="Proteomes" id="UP000284841">
    <property type="component" value="Unassembled WGS sequence"/>
</dbReference>
<evidence type="ECO:0000313" key="17">
    <source>
        <dbReference type="Proteomes" id="UP000284841"/>
    </source>
</evidence>
<dbReference type="Pfam" id="PF14815">
    <property type="entry name" value="NUDIX_4"/>
    <property type="match status" value="1"/>
</dbReference>
<dbReference type="NCBIfam" id="TIGR01084">
    <property type="entry name" value="mutY"/>
    <property type="match status" value="1"/>
</dbReference>
<evidence type="ECO:0000256" key="6">
    <source>
        <dbReference type="ARBA" id="ARBA00022485"/>
    </source>
</evidence>
<feature type="domain" description="HhH-GPD" evidence="15">
    <location>
        <begin position="41"/>
        <end position="192"/>
    </location>
</feature>
<evidence type="ECO:0000256" key="13">
    <source>
        <dbReference type="ARBA" id="ARBA00023295"/>
    </source>
</evidence>
<dbReference type="InterPro" id="IPR044298">
    <property type="entry name" value="MIG/MutY"/>
</dbReference>
<dbReference type="Pfam" id="PF00730">
    <property type="entry name" value="HhH-GPD"/>
    <property type="match status" value="1"/>
</dbReference>
<evidence type="ECO:0000256" key="1">
    <source>
        <dbReference type="ARBA" id="ARBA00000843"/>
    </source>
</evidence>
<dbReference type="Gene3D" id="1.10.340.30">
    <property type="entry name" value="Hypothetical protein, domain 2"/>
    <property type="match status" value="1"/>
</dbReference>
<dbReference type="GO" id="GO:0006298">
    <property type="term" value="P:mismatch repair"/>
    <property type="evidence" value="ECO:0007669"/>
    <property type="project" value="TreeGrafter"/>
</dbReference>
<dbReference type="GO" id="GO:0046872">
    <property type="term" value="F:metal ion binding"/>
    <property type="evidence" value="ECO:0007669"/>
    <property type="project" value="UniProtKB-UniRule"/>
</dbReference>
<keyword evidence="7" id="KW-0479">Metal-binding</keyword>
<dbReference type="EC" id="3.2.2.31" evidence="4 14"/>
<sequence>MTKELDLTFTKVMTDWYAENKRDLPWRIDKNPYHVWVSEIMLQQTRVEAVRDYYIRFMNELPAVKDLAQADEQTLLKLWQGLGYYNRIRNMHKAATVIEQDFGGIFPKTYEDIKALPGIGDYTAGAIASICFDRKVAAVDGNVLRVMSRLCEDYEDIKNAAMKKRMAAYLQALYPKANCGDFTQGLIELGALICVPNGQPKCHACPVSGYCKARANGTISQLPVKSSKKERKKIKKTVFILQCGDKIAVRKRDKKGLLAGLYEFPNVDQELTAEQAVKQVEDWGCRPRDLQRKAEYKHIFTHVEWEMIGYYFSCDSENEDFQWANQKEMAEEIPLPSAFGYFI</sequence>
<keyword evidence="10 14" id="KW-0408">Iron</keyword>
<keyword evidence="11" id="KW-0411">Iron-sulfur</keyword>
<comment type="similarity">
    <text evidence="3 14">Belongs to the Nth/MutY family.</text>
</comment>
<dbReference type="InterPro" id="IPR003265">
    <property type="entry name" value="HhH-GPD_domain"/>
</dbReference>
<protein>
    <recommendedName>
        <fullName evidence="5 14">Adenine DNA glycosylase</fullName>
        <ecNumber evidence="4 14">3.2.2.31</ecNumber>
    </recommendedName>
</protein>
<keyword evidence="8 14" id="KW-0227">DNA damage</keyword>
<dbReference type="STRING" id="1776384.GCA_900086585_01609"/>
<dbReference type="Gene3D" id="3.90.79.10">
    <property type="entry name" value="Nucleoside Triphosphate Pyrophosphohydrolase"/>
    <property type="match status" value="1"/>
</dbReference>
<comment type="function">
    <text evidence="2">Adenine glycosylase active on G-A mispairs. MutY also corrects error-prone DNA synthesis past GO lesions which are due to the oxidatively damaged form of guanine: 7,8-dihydro-8-oxoguanine (8-oxo-dGTP).</text>
</comment>
<keyword evidence="17" id="KW-1185">Reference proteome</keyword>
<dbReference type="PANTHER" id="PTHR42944">
    <property type="entry name" value="ADENINE DNA GLYCOSYLASE"/>
    <property type="match status" value="1"/>
</dbReference>
<evidence type="ECO:0000313" key="16">
    <source>
        <dbReference type="EMBL" id="RHJ86135.1"/>
    </source>
</evidence>
<reference evidence="16 17" key="1">
    <citation type="submission" date="2018-08" db="EMBL/GenBank/DDBJ databases">
        <title>A genome reference for cultivated species of the human gut microbiota.</title>
        <authorList>
            <person name="Zou Y."/>
            <person name="Xue W."/>
            <person name="Luo G."/>
        </authorList>
    </citation>
    <scope>NUCLEOTIDE SEQUENCE [LARGE SCALE GENOMIC DNA]</scope>
    <source>
        <strain evidence="16 17">AM07-24</strain>
    </source>
</reference>
<organism evidence="16 17">
    <name type="scientific">Emergencia timonensis</name>
    <dbReference type="NCBI Taxonomy" id="1776384"/>
    <lineage>
        <taxon>Bacteria</taxon>
        <taxon>Bacillati</taxon>
        <taxon>Bacillota</taxon>
        <taxon>Clostridia</taxon>
        <taxon>Peptostreptococcales</taxon>
        <taxon>Anaerovoracaceae</taxon>
        <taxon>Emergencia</taxon>
    </lineage>
</organism>
<dbReference type="OrthoDB" id="9802365at2"/>
<dbReference type="GO" id="GO:0034039">
    <property type="term" value="F:8-oxo-7,8-dihydroguanine DNA N-glycosylase activity"/>
    <property type="evidence" value="ECO:0007669"/>
    <property type="project" value="TreeGrafter"/>
</dbReference>
<dbReference type="InterPro" id="IPR023170">
    <property type="entry name" value="HhH_base_excis_C"/>
</dbReference>
<dbReference type="GO" id="GO:0035485">
    <property type="term" value="F:adenine/guanine mispair binding"/>
    <property type="evidence" value="ECO:0007669"/>
    <property type="project" value="TreeGrafter"/>
</dbReference>
<evidence type="ECO:0000259" key="15">
    <source>
        <dbReference type="SMART" id="SM00478"/>
    </source>
</evidence>
<evidence type="ECO:0000256" key="11">
    <source>
        <dbReference type="ARBA" id="ARBA00023014"/>
    </source>
</evidence>
<dbReference type="EMBL" id="QRMS01000004">
    <property type="protein sequence ID" value="RHJ86135.1"/>
    <property type="molecule type" value="Genomic_DNA"/>
</dbReference>
<dbReference type="InterPro" id="IPR000445">
    <property type="entry name" value="HhH_motif"/>
</dbReference>
<dbReference type="SMART" id="SM00478">
    <property type="entry name" value="ENDO3c"/>
    <property type="match status" value="1"/>
</dbReference>
<evidence type="ECO:0000256" key="4">
    <source>
        <dbReference type="ARBA" id="ARBA00012045"/>
    </source>
</evidence>
<dbReference type="GO" id="GO:0051539">
    <property type="term" value="F:4 iron, 4 sulfur cluster binding"/>
    <property type="evidence" value="ECO:0007669"/>
    <property type="project" value="UniProtKB-UniRule"/>
</dbReference>
<dbReference type="PANTHER" id="PTHR42944:SF1">
    <property type="entry name" value="ADENINE DNA GLYCOSYLASE"/>
    <property type="match status" value="1"/>
</dbReference>
<comment type="caution">
    <text evidence="16">The sequence shown here is derived from an EMBL/GenBank/DDBJ whole genome shotgun (WGS) entry which is preliminary data.</text>
</comment>
<keyword evidence="9" id="KW-0378">Hydrolase</keyword>
<evidence type="ECO:0000256" key="8">
    <source>
        <dbReference type="ARBA" id="ARBA00022763"/>
    </source>
</evidence>
<dbReference type="InterPro" id="IPR015797">
    <property type="entry name" value="NUDIX_hydrolase-like_dom_sf"/>
</dbReference>
<evidence type="ECO:0000256" key="9">
    <source>
        <dbReference type="ARBA" id="ARBA00022801"/>
    </source>
</evidence>
<dbReference type="SUPFAM" id="SSF48150">
    <property type="entry name" value="DNA-glycosylase"/>
    <property type="match status" value="1"/>
</dbReference>
<evidence type="ECO:0000256" key="3">
    <source>
        <dbReference type="ARBA" id="ARBA00008343"/>
    </source>
</evidence>
<dbReference type="FunFam" id="1.10.340.30:FF:000002">
    <property type="entry name" value="Adenine DNA glycosylase"/>
    <property type="match status" value="1"/>
</dbReference>
<keyword evidence="13 14" id="KW-0326">Glycosidase</keyword>
<evidence type="ECO:0000256" key="7">
    <source>
        <dbReference type="ARBA" id="ARBA00022723"/>
    </source>
</evidence>
<dbReference type="Gene3D" id="1.10.1670.10">
    <property type="entry name" value="Helix-hairpin-Helix base-excision DNA repair enzymes (C-terminal)"/>
    <property type="match status" value="1"/>
</dbReference>
<evidence type="ECO:0000256" key="2">
    <source>
        <dbReference type="ARBA" id="ARBA00002933"/>
    </source>
</evidence>
<proteinExistence type="inferred from homology"/>
<dbReference type="GO" id="GO:0000701">
    <property type="term" value="F:purine-specific mismatch base pair DNA N-glycosylase activity"/>
    <property type="evidence" value="ECO:0007669"/>
    <property type="project" value="UniProtKB-EC"/>
</dbReference>
<dbReference type="InterPro" id="IPR005760">
    <property type="entry name" value="A/G_AdeGlyc_MutY"/>
</dbReference>
<accession>A0A415DZ84</accession>
<comment type="cofactor">
    <cofactor evidence="14">
        <name>[4Fe-4S] cluster</name>
        <dbReference type="ChEBI" id="CHEBI:49883"/>
    </cofactor>
    <text evidence="14">Binds 1 [4Fe-4S] cluster.</text>
</comment>
<evidence type="ECO:0000256" key="10">
    <source>
        <dbReference type="ARBA" id="ARBA00023004"/>
    </source>
</evidence>
<evidence type="ECO:0000256" key="12">
    <source>
        <dbReference type="ARBA" id="ARBA00023204"/>
    </source>
</evidence>
<dbReference type="InterPro" id="IPR011257">
    <property type="entry name" value="DNA_glycosylase"/>
</dbReference>
<dbReference type="InterPro" id="IPR029119">
    <property type="entry name" value="MutY_C"/>
</dbReference>
<gene>
    <name evidence="16" type="primary">mutY</name>
    <name evidence="16" type="ORF">DW099_14970</name>
</gene>
<dbReference type="CDD" id="cd00056">
    <property type="entry name" value="ENDO3c"/>
    <property type="match status" value="1"/>
</dbReference>
<evidence type="ECO:0000256" key="14">
    <source>
        <dbReference type="RuleBase" id="RU365096"/>
    </source>
</evidence>
<dbReference type="RefSeq" id="WP_118336215.1">
    <property type="nucleotide sequence ID" value="NZ_AP025567.1"/>
</dbReference>
<dbReference type="SUPFAM" id="SSF55811">
    <property type="entry name" value="Nudix"/>
    <property type="match status" value="1"/>
</dbReference>